<feature type="non-terminal residue" evidence="2">
    <location>
        <position position="131"/>
    </location>
</feature>
<accession>A0ABN9Y1X5</accession>
<protein>
    <submittedName>
        <fullName evidence="2">Uncharacterized protein</fullName>
    </submittedName>
</protein>
<evidence type="ECO:0000313" key="2">
    <source>
        <dbReference type="EMBL" id="CAK0905123.1"/>
    </source>
</evidence>
<feature type="compositionally biased region" description="Basic and acidic residues" evidence="1">
    <location>
        <begin position="100"/>
        <end position="117"/>
    </location>
</feature>
<feature type="compositionally biased region" description="Basic residues" evidence="1">
    <location>
        <begin position="118"/>
        <end position="131"/>
    </location>
</feature>
<name>A0ABN9Y1X5_9DINO</name>
<dbReference type="Proteomes" id="UP001189429">
    <property type="component" value="Unassembled WGS sequence"/>
</dbReference>
<sequence>MSGDSGEEGERCQGRAELVWEGLGGRFFGARAPWLVHRGRIVRFSVQPPRLSTLCIQALQKKLSLNSAKLSGRLGTSPALLATGASSATGRAHGGPHPGAPDRPEARPREHTCDPGRRGLRHGRRRRRGRP</sequence>
<dbReference type="EMBL" id="CAUYUJ010021505">
    <property type="protein sequence ID" value="CAK0905123.1"/>
    <property type="molecule type" value="Genomic_DNA"/>
</dbReference>
<evidence type="ECO:0000256" key="1">
    <source>
        <dbReference type="SAM" id="MobiDB-lite"/>
    </source>
</evidence>
<gene>
    <name evidence="2" type="ORF">PCOR1329_LOCUS80922</name>
</gene>
<feature type="region of interest" description="Disordered" evidence="1">
    <location>
        <begin position="81"/>
        <end position="131"/>
    </location>
</feature>
<evidence type="ECO:0000313" key="3">
    <source>
        <dbReference type="Proteomes" id="UP001189429"/>
    </source>
</evidence>
<keyword evidence="3" id="KW-1185">Reference proteome</keyword>
<proteinExistence type="predicted"/>
<comment type="caution">
    <text evidence="2">The sequence shown here is derived from an EMBL/GenBank/DDBJ whole genome shotgun (WGS) entry which is preliminary data.</text>
</comment>
<organism evidence="2 3">
    <name type="scientific">Prorocentrum cordatum</name>
    <dbReference type="NCBI Taxonomy" id="2364126"/>
    <lineage>
        <taxon>Eukaryota</taxon>
        <taxon>Sar</taxon>
        <taxon>Alveolata</taxon>
        <taxon>Dinophyceae</taxon>
        <taxon>Prorocentrales</taxon>
        <taxon>Prorocentraceae</taxon>
        <taxon>Prorocentrum</taxon>
    </lineage>
</organism>
<reference evidence="2" key="1">
    <citation type="submission" date="2023-10" db="EMBL/GenBank/DDBJ databases">
        <authorList>
            <person name="Chen Y."/>
            <person name="Shah S."/>
            <person name="Dougan E. K."/>
            <person name="Thang M."/>
            <person name="Chan C."/>
        </authorList>
    </citation>
    <scope>NUCLEOTIDE SEQUENCE [LARGE SCALE GENOMIC DNA]</scope>
</reference>